<feature type="compositionally biased region" description="Basic and acidic residues" evidence="13">
    <location>
        <begin position="45"/>
        <end position="54"/>
    </location>
</feature>
<name>A0A182JF81_ANOAO</name>
<evidence type="ECO:0000256" key="13">
    <source>
        <dbReference type="SAM" id="MobiDB-lite"/>
    </source>
</evidence>
<keyword evidence="4" id="KW-0378">Hydrolase</keyword>
<dbReference type="PROSITE" id="PS51192">
    <property type="entry name" value="HELICASE_ATP_BIND_1"/>
    <property type="match status" value="1"/>
</dbReference>
<dbReference type="Pfam" id="PF19445">
    <property type="entry name" value="eIF3h_C"/>
    <property type="match status" value="1"/>
</dbReference>
<dbReference type="CDD" id="cd17957">
    <property type="entry name" value="DEADc_DDX52"/>
    <property type="match status" value="1"/>
</dbReference>
<comment type="similarity">
    <text evidence="9">Belongs to the DEAD box helicase family. DDX52/ROK1 subfamily.</text>
</comment>
<dbReference type="InterPro" id="IPR011545">
    <property type="entry name" value="DEAD/DEAH_box_helicase_dom"/>
</dbReference>
<proteinExistence type="inferred from homology"/>
<dbReference type="EnsemblMetazoa" id="AATE016966-RA">
    <property type="protein sequence ID" value="AATE016966-PA.1"/>
    <property type="gene ID" value="AATE016966"/>
</dbReference>
<dbReference type="GO" id="GO:0003723">
    <property type="term" value="F:RNA binding"/>
    <property type="evidence" value="ECO:0007669"/>
    <property type="project" value="UniProtKB-KW"/>
</dbReference>
<keyword evidence="6" id="KW-0067">ATP-binding</keyword>
<dbReference type="SUPFAM" id="SSF52540">
    <property type="entry name" value="P-loop containing nucleoside triphosphate hydrolases"/>
    <property type="match status" value="1"/>
</dbReference>
<dbReference type="GO" id="GO:0003724">
    <property type="term" value="F:RNA helicase activity"/>
    <property type="evidence" value="ECO:0007669"/>
    <property type="project" value="UniProtKB-EC"/>
</dbReference>
<dbReference type="InterPro" id="IPR037518">
    <property type="entry name" value="MPN"/>
</dbReference>
<keyword evidence="2 12" id="KW-0396">Initiation factor</keyword>
<keyword evidence="7" id="KW-0694">RNA-binding</keyword>
<dbReference type="InterPro" id="IPR000629">
    <property type="entry name" value="RNA-helicase_DEAD-box_CS"/>
</dbReference>
<dbReference type="CDD" id="cd08065">
    <property type="entry name" value="MPN_eIF3h"/>
    <property type="match status" value="1"/>
</dbReference>
<feature type="compositionally biased region" description="Basic and acidic residues" evidence="13">
    <location>
        <begin position="71"/>
        <end position="98"/>
    </location>
</feature>
<dbReference type="GO" id="GO:0001732">
    <property type="term" value="P:formation of cytoplasmic translation initiation complex"/>
    <property type="evidence" value="ECO:0007669"/>
    <property type="project" value="UniProtKB-UniRule"/>
</dbReference>
<sequence>MIKSNDLFRMLTCGAKFSSKNKPPPPKRKLDVALKPLPPMPEFQVRIKKEKTEDDNQPDEGTINETPSNFKDVEVKSEDSSSDVDEHLGSAPEPREEKKIKLMSPEKLERYMRSRMNWLRNINNIRLKKTRNTHNAPDPVETFDQLTTRYSVSGQLVSNILACYSKPTPVQMQAIPVLLEGSSLHACAPTGSGKTAAFLIPILHHLKKPLKCGFRALVICPTRELAMQTQREALRLGDGLNLRTHVIRKIDDSRKSDYSFSSGRFYDILVTTPNRICYLLAQNPPRIDLSNIQWIVVDEADKLFEDSKNSFREQLETVLSACNNPSKTMAFFSATQTREVNQWVAGNVPHRVRFSIGAINGATDLVEQKLLFTGNEAGKLLAFREMVSQGLNPPVLVFVQSKDRAQQLFTELIYDGLNVDVIHADRTQQERDNVVRAFREGKIWILICTELMSRGVDFKGINLVVNYDFPPSTISYVHRIGRTGRAGRPGKAVTYFTKEDTTNLKSIAQLIKQAGGEVPEYMLQLKNGSKQKCEKLARKAPKRATIRTLPAFELALLKRKKKLAAMKMVKHCHEESLNNMEVAQGALLGLVVDDRLEITNCFPFPKSDETIDEEEYQLNMMRRLRHVNVDHFHVGWYQSADVGNFLSNTLLESQYHYQTSIEESVVVVYDTQKSARGFLTLKAYRLTPQAIAMYKERDFTPEALRNLKVGYENLFIEIPIVIKNSALCNIMMSELTEQVPEEEGTHFLDLGTASVLENHLRCMMERVDELNHEATKFNKYQQAAIRQEQEKHRMLAKNAQENAARIAKGETAVPEDEINKLFRPIPVPTRLNPMIVSGQINTYAQHISQFCSQSLAKLYMTQALQNAKDNKQ</sequence>
<accession>A0A182JF81</accession>
<evidence type="ECO:0000256" key="5">
    <source>
        <dbReference type="ARBA" id="ARBA00022806"/>
    </source>
</evidence>
<evidence type="ECO:0000256" key="11">
    <source>
        <dbReference type="ARBA" id="ARBA00047984"/>
    </source>
</evidence>
<comment type="function">
    <text evidence="12">Component of the eukaryotic translation initiation factor 3 (eIF-3) complex, which is involved in protein synthesis of a specialized repertoire of mRNAs and, together with other initiation factors, stimulates binding of mRNA and methionyl-tRNAi to the 40S ribosome. The eIF-3 complex specifically targets and initiates translation of a subset of mRNAs involved in cell proliferation.</text>
</comment>
<dbReference type="GO" id="GO:0003743">
    <property type="term" value="F:translation initiation factor activity"/>
    <property type="evidence" value="ECO:0007669"/>
    <property type="project" value="UniProtKB-UniRule"/>
</dbReference>
<feature type="region of interest" description="Disordered" evidence="13">
    <location>
        <begin position="13"/>
        <end position="98"/>
    </location>
</feature>
<comment type="catalytic activity">
    <reaction evidence="11">
        <text>ATP + H2O = ADP + phosphate + H(+)</text>
        <dbReference type="Rhea" id="RHEA:13065"/>
        <dbReference type="ChEBI" id="CHEBI:15377"/>
        <dbReference type="ChEBI" id="CHEBI:15378"/>
        <dbReference type="ChEBI" id="CHEBI:30616"/>
        <dbReference type="ChEBI" id="CHEBI:43474"/>
        <dbReference type="ChEBI" id="CHEBI:456216"/>
        <dbReference type="EC" id="3.6.4.13"/>
    </reaction>
</comment>
<dbReference type="Gene3D" id="3.40.50.300">
    <property type="entry name" value="P-loop containing nucleotide triphosphate hydrolases"/>
    <property type="match status" value="2"/>
</dbReference>
<organism evidence="14">
    <name type="scientific">Anopheles atroparvus</name>
    <name type="common">European mosquito</name>
    <dbReference type="NCBI Taxonomy" id="41427"/>
    <lineage>
        <taxon>Eukaryota</taxon>
        <taxon>Metazoa</taxon>
        <taxon>Ecdysozoa</taxon>
        <taxon>Arthropoda</taxon>
        <taxon>Hexapoda</taxon>
        <taxon>Insecta</taxon>
        <taxon>Pterygota</taxon>
        <taxon>Neoptera</taxon>
        <taxon>Endopterygota</taxon>
        <taxon>Diptera</taxon>
        <taxon>Nematocera</taxon>
        <taxon>Culicoidea</taxon>
        <taxon>Culicidae</taxon>
        <taxon>Anophelinae</taxon>
        <taxon>Anopheles</taxon>
    </lineage>
</organism>
<dbReference type="PROSITE" id="PS50249">
    <property type="entry name" value="MPN"/>
    <property type="match status" value="1"/>
</dbReference>
<dbReference type="PANTHER" id="PTHR47959:SF15">
    <property type="entry name" value="RNA HELICASE"/>
    <property type="match status" value="1"/>
</dbReference>
<dbReference type="PROSITE" id="PS51194">
    <property type="entry name" value="HELICASE_CTER"/>
    <property type="match status" value="1"/>
</dbReference>
<protein>
    <recommendedName>
        <fullName evidence="12">Eukaryotic translation initiation factor 3 subunit H</fullName>
        <shortName evidence="12">eIF3h</shortName>
    </recommendedName>
</protein>
<dbReference type="GO" id="GO:0033290">
    <property type="term" value="C:eukaryotic 48S preinitiation complex"/>
    <property type="evidence" value="ECO:0007669"/>
    <property type="project" value="UniProtKB-UniRule"/>
</dbReference>
<dbReference type="CDD" id="cd18787">
    <property type="entry name" value="SF2_C_DEAD"/>
    <property type="match status" value="1"/>
</dbReference>
<dbReference type="SMART" id="SM00490">
    <property type="entry name" value="HELICc"/>
    <property type="match status" value="1"/>
</dbReference>
<dbReference type="InterPro" id="IPR045810">
    <property type="entry name" value="eIF3h_C"/>
</dbReference>
<evidence type="ECO:0000256" key="6">
    <source>
        <dbReference type="ARBA" id="ARBA00022840"/>
    </source>
</evidence>
<dbReference type="InterPro" id="IPR001650">
    <property type="entry name" value="Helicase_C-like"/>
</dbReference>
<dbReference type="PANTHER" id="PTHR47959">
    <property type="entry name" value="ATP-DEPENDENT RNA HELICASE RHLE-RELATED"/>
    <property type="match status" value="1"/>
</dbReference>
<evidence type="ECO:0000256" key="1">
    <source>
        <dbReference type="ARBA" id="ARBA00022490"/>
    </source>
</evidence>
<dbReference type="GO" id="GO:0005852">
    <property type="term" value="C:eukaryotic translation initiation factor 3 complex"/>
    <property type="evidence" value="ECO:0007669"/>
    <property type="project" value="UniProtKB-UniRule"/>
</dbReference>
<evidence type="ECO:0000256" key="3">
    <source>
        <dbReference type="ARBA" id="ARBA00022741"/>
    </source>
</evidence>
<dbReference type="InterPro" id="IPR027524">
    <property type="entry name" value="eIF3h"/>
</dbReference>
<dbReference type="InterPro" id="IPR050079">
    <property type="entry name" value="DEAD_box_RNA_helicase"/>
</dbReference>
<dbReference type="VEuPathDB" id="VectorBase:AATE016966"/>
<evidence type="ECO:0000256" key="9">
    <source>
        <dbReference type="ARBA" id="ARBA00024355"/>
    </source>
</evidence>
<dbReference type="GO" id="GO:0016282">
    <property type="term" value="C:eukaryotic 43S preinitiation complex"/>
    <property type="evidence" value="ECO:0007669"/>
    <property type="project" value="UniProtKB-UniRule"/>
</dbReference>
<comment type="subcellular location">
    <subcellularLocation>
        <location evidence="12">Cytoplasm</location>
    </subcellularLocation>
</comment>
<dbReference type="InterPro" id="IPR044764">
    <property type="entry name" value="DDX52/Rok1_DEADc"/>
</dbReference>
<dbReference type="AlphaFoldDB" id="A0A182JF81"/>
<dbReference type="GO" id="GO:0030490">
    <property type="term" value="P:maturation of SSU-rRNA"/>
    <property type="evidence" value="ECO:0007669"/>
    <property type="project" value="InterPro"/>
</dbReference>
<dbReference type="InterPro" id="IPR014001">
    <property type="entry name" value="Helicase_ATP-bd"/>
</dbReference>
<dbReference type="PROSITE" id="PS00039">
    <property type="entry name" value="DEAD_ATP_HELICASE"/>
    <property type="match status" value="1"/>
</dbReference>
<dbReference type="Pfam" id="PF00271">
    <property type="entry name" value="Helicase_C"/>
    <property type="match status" value="1"/>
</dbReference>
<reference evidence="14" key="1">
    <citation type="submission" date="2022-08" db="UniProtKB">
        <authorList>
            <consortium name="EnsemblMetazoa"/>
        </authorList>
    </citation>
    <scope>IDENTIFICATION</scope>
    <source>
        <strain evidence="14">EBRO</strain>
    </source>
</reference>
<evidence type="ECO:0000256" key="7">
    <source>
        <dbReference type="ARBA" id="ARBA00022884"/>
    </source>
</evidence>
<keyword evidence="3" id="KW-0547">Nucleotide-binding</keyword>
<keyword evidence="5" id="KW-0347">Helicase</keyword>
<comment type="subunit">
    <text evidence="10">Component of the eukaryotic translation initiation factor 3 (eIF-3) complex. The eIF-3 complex interacts with pix. Interacts with mxt.</text>
</comment>
<dbReference type="GO" id="GO:0008237">
    <property type="term" value="F:metallopeptidase activity"/>
    <property type="evidence" value="ECO:0007669"/>
    <property type="project" value="InterPro"/>
</dbReference>
<dbReference type="Pfam" id="PF00270">
    <property type="entry name" value="DEAD"/>
    <property type="match status" value="1"/>
</dbReference>
<dbReference type="GO" id="GO:0005524">
    <property type="term" value="F:ATP binding"/>
    <property type="evidence" value="ECO:0007669"/>
    <property type="project" value="UniProtKB-KW"/>
</dbReference>
<evidence type="ECO:0000256" key="12">
    <source>
        <dbReference type="HAMAP-Rule" id="MF_03007"/>
    </source>
</evidence>
<dbReference type="GO" id="GO:0005829">
    <property type="term" value="C:cytosol"/>
    <property type="evidence" value="ECO:0007669"/>
    <property type="project" value="TreeGrafter"/>
</dbReference>
<evidence type="ECO:0000313" key="14">
    <source>
        <dbReference type="EnsemblMetazoa" id="AATE016966-PA.1"/>
    </source>
</evidence>
<evidence type="ECO:0000256" key="10">
    <source>
        <dbReference type="ARBA" id="ARBA00047068"/>
    </source>
</evidence>
<dbReference type="InterPro" id="IPR000555">
    <property type="entry name" value="JAMM/MPN+_dom"/>
</dbReference>
<dbReference type="HAMAP" id="MF_03007">
    <property type="entry name" value="eIF3h"/>
    <property type="match status" value="1"/>
</dbReference>
<keyword evidence="8 12" id="KW-0648">Protein biosynthesis</keyword>
<evidence type="ECO:0000256" key="4">
    <source>
        <dbReference type="ARBA" id="ARBA00022801"/>
    </source>
</evidence>
<dbReference type="InterPro" id="IPR027417">
    <property type="entry name" value="P-loop_NTPase"/>
</dbReference>
<evidence type="ECO:0000256" key="2">
    <source>
        <dbReference type="ARBA" id="ARBA00022540"/>
    </source>
</evidence>
<evidence type="ECO:0000256" key="8">
    <source>
        <dbReference type="ARBA" id="ARBA00022917"/>
    </source>
</evidence>
<dbReference type="SMART" id="SM00487">
    <property type="entry name" value="DEXDc"/>
    <property type="match status" value="1"/>
</dbReference>
<dbReference type="STRING" id="41427.A0A182JF81"/>
<dbReference type="SMART" id="SM00232">
    <property type="entry name" value="JAB_MPN"/>
    <property type="match status" value="1"/>
</dbReference>
<dbReference type="Pfam" id="PF01398">
    <property type="entry name" value="JAB"/>
    <property type="match status" value="1"/>
</dbReference>
<comment type="similarity">
    <text evidence="12">Belongs to the eIF-3 subunit H family.</text>
</comment>
<dbReference type="Gene3D" id="3.40.140.10">
    <property type="entry name" value="Cytidine Deaminase, domain 2"/>
    <property type="match status" value="1"/>
</dbReference>
<dbReference type="FunFam" id="3.40.140.10:FF:000045">
    <property type="entry name" value="Eukaryotic translation initiation factor 3 subunit H"/>
    <property type="match status" value="1"/>
</dbReference>
<keyword evidence="1 12" id="KW-0963">Cytoplasm</keyword>